<comment type="caution">
    <text evidence="2">The sequence shown here is derived from an EMBL/GenBank/DDBJ whole genome shotgun (WGS) entry which is preliminary data.</text>
</comment>
<proteinExistence type="predicted"/>
<dbReference type="PANTHER" id="PTHR31170">
    <property type="entry name" value="BNAC04G53230D PROTEIN"/>
    <property type="match status" value="1"/>
</dbReference>
<dbReference type="Pfam" id="PF03140">
    <property type="entry name" value="DUF247"/>
    <property type="match status" value="2"/>
</dbReference>
<dbReference type="Proteomes" id="UP000811609">
    <property type="component" value="Chromosome 10"/>
</dbReference>
<keyword evidence="1" id="KW-1133">Transmembrane helix</keyword>
<accession>A0A8T1P5I9</accession>
<dbReference type="PANTHER" id="PTHR31170:SF21">
    <property type="match status" value="1"/>
</dbReference>
<feature type="transmembrane region" description="Helical" evidence="1">
    <location>
        <begin position="312"/>
        <end position="336"/>
    </location>
</feature>
<dbReference type="EMBL" id="CM031818">
    <property type="protein sequence ID" value="KAG6639866.1"/>
    <property type="molecule type" value="Genomic_DNA"/>
</dbReference>
<dbReference type="InterPro" id="IPR004158">
    <property type="entry name" value="DUF247_pln"/>
</dbReference>
<keyword evidence="3" id="KW-1185">Reference proteome</keyword>
<sequence>MISKNTPRSLSVNASKRTCCIFKVPHTFVGNSYHPSAVSIGPYHRGKPQLMMIEEHKWRYLNIKLLEKEAREYHSEIIQLESPEFIEMMIPFFILEKLFEISKIPNEEESNLSLSLLAMQFFNEAIALQRPHDFICRRSHDLKGSHLLDLVRLSFILEELKRPQSSGTPTHVMHSFSRLHRSGIKLNLVQEESFLVVKFKNGVIEMPRIRLDKFMGSFLSNCLAFEQCHCDVSKHFTTYATFLECLVESAKDVGYLCHHNIMDNNLGNDDEIARFINKMGKDMMINSNCYLFKNCWNVQWATFKRKYFDTPWAFISALVTFVLLLLAIAQTFYTIYAYL</sequence>
<name>A0A8T1P5I9_CARIL</name>
<evidence type="ECO:0000256" key="1">
    <source>
        <dbReference type="SAM" id="Phobius"/>
    </source>
</evidence>
<evidence type="ECO:0000313" key="2">
    <source>
        <dbReference type="EMBL" id="KAG6639866.1"/>
    </source>
</evidence>
<reference evidence="2" key="1">
    <citation type="submission" date="2020-12" db="EMBL/GenBank/DDBJ databases">
        <title>WGS assembly of Carya illinoinensis cv. Pawnee.</title>
        <authorList>
            <person name="Platts A."/>
            <person name="Shu S."/>
            <person name="Wright S."/>
            <person name="Barry K."/>
            <person name="Edger P."/>
            <person name="Pires J.C."/>
            <person name="Schmutz J."/>
        </authorList>
    </citation>
    <scope>NUCLEOTIDE SEQUENCE</scope>
    <source>
        <tissue evidence="2">Leaf</tissue>
    </source>
</reference>
<dbReference type="AlphaFoldDB" id="A0A8T1P5I9"/>
<gene>
    <name evidence="2" type="ORF">CIPAW_10G131800</name>
</gene>
<protein>
    <submittedName>
        <fullName evidence="2">Uncharacterized protein</fullName>
    </submittedName>
</protein>
<evidence type="ECO:0000313" key="3">
    <source>
        <dbReference type="Proteomes" id="UP000811609"/>
    </source>
</evidence>
<organism evidence="2 3">
    <name type="scientific">Carya illinoinensis</name>
    <name type="common">Pecan</name>
    <dbReference type="NCBI Taxonomy" id="32201"/>
    <lineage>
        <taxon>Eukaryota</taxon>
        <taxon>Viridiplantae</taxon>
        <taxon>Streptophyta</taxon>
        <taxon>Embryophyta</taxon>
        <taxon>Tracheophyta</taxon>
        <taxon>Spermatophyta</taxon>
        <taxon>Magnoliopsida</taxon>
        <taxon>eudicotyledons</taxon>
        <taxon>Gunneridae</taxon>
        <taxon>Pentapetalae</taxon>
        <taxon>rosids</taxon>
        <taxon>fabids</taxon>
        <taxon>Fagales</taxon>
        <taxon>Juglandaceae</taxon>
        <taxon>Carya</taxon>
    </lineage>
</organism>
<keyword evidence="1" id="KW-0472">Membrane</keyword>
<keyword evidence="1" id="KW-0812">Transmembrane</keyword>